<sequence>MSRGGDPDQAGIAVYTGDPGNSAASTTGPASLGEAFTIDAACEGDSFAYRVLTADPADSGRTLLPGTIDCADPAQSFIVSPGYRGPIQVSFVRTDSVTAAWVRVMNVDPPF</sequence>
<protein>
    <submittedName>
        <fullName evidence="2">Uncharacterized protein</fullName>
    </submittedName>
</protein>
<accession>A0A9W6HML1</accession>
<organism evidence="2 3">
    <name type="scientific">Microbacterium dextranolyticum</name>
    <dbReference type="NCBI Taxonomy" id="36806"/>
    <lineage>
        <taxon>Bacteria</taxon>
        <taxon>Bacillati</taxon>
        <taxon>Actinomycetota</taxon>
        <taxon>Actinomycetes</taxon>
        <taxon>Micrococcales</taxon>
        <taxon>Microbacteriaceae</taxon>
        <taxon>Microbacterium</taxon>
    </lineage>
</organism>
<evidence type="ECO:0000313" key="2">
    <source>
        <dbReference type="EMBL" id="GLJ95365.1"/>
    </source>
</evidence>
<dbReference type="EMBL" id="BSER01000008">
    <property type="protein sequence ID" value="GLJ95365.1"/>
    <property type="molecule type" value="Genomic_DNA"/>
</dbReference>
<dbReference type="Proteomes" id="UP001142291">
    <property type="component" value="Unassembled WGS sequence"/>
</dbReference>
<reference evidence="2" key="1">
    <citation type="journal article" date="2014" name="Int. J. Syst. Evol. Microbiol.">
        <title>Complete genome sequence of Corynebacterium casei LMG S-19264T (=DSM 44701T), isolated from a smear-ripened cheese.</title>
        <authorList>
            <consortium name="US DOE Joint Genome Institute (JGI-PGF)"/>
            <person name="Walter F."/>
            <person name="Albersmeier A."/>
            <person name="Kalinowski J."/>
            <person name="Ruckert C."/>
        </authorList>
    </citation>
    <scope>NUCLEOTIDE SEQUENCE</scope>
    <source>
        <strain evidence="2">VKM Ac-1940</strain>
    </source>
</reference>
<comment type="caution">
    <text evidence="2">The sequence shown here is derived from an EMBL/GenBank/DDBJ whole genome shotgun (WGS) entry which is preliminary data.</text>
</comment>
<dbReference type="AlphaFoldDB" id="A0A9W6HML1"/>
<gene>
    <name evidence="2" type="ORF">GCM10017591_14270</name>
</gene>
<evidence type="ECO:0000256" key="1">
    <source>
        <dbReference type="SAM" id="MobiDB-lite"/>
    </source>
</evidence>
<reference evidence="2" key="2">
    <citation type="submission" date="2023-01" db="EMBL/GenBank/DDBJ databases">
        <authorList>
            <person name="Sun Q."/>
            <person name="Evtushenko L."/>
        </authorList>
    </citation>
    <scope>NUCLEOTIDE SEQUENCE</scope>
    <source>
        <strain evidence="2">VKM Ac-1940</strain>
    </source>
</reference>
<feature type="region of interest" description="Disordered" evidence="1">
    <location>
        <begin position="1"/>
        <end position="29"/>
    </location>
</feature>
<proteinExistence type="predicted"/>
<evidence type="ECO:0000313" key="3">
    <source>
        <dbReference type="Proteomes" id="UP001142291"/>
    </source>
</evidence>
<name>A0A9W6HML1_9MICO</name>
<keyword evidence="3" id="KW-1185">Reference proteome</keyword>
<dbReference type="RefSeq" id="WP_204964842.1">
    <property type="nucleotide sequence ID" value="NZ_BAAAUR010000011.1"/>
</dbReference>